<accession>A0A6C0U2I0</accession>
<organism evidence="1 2">
    <name type="scientific">Kineobactrum salinum</name>
    <dbReference type="NCBI Taxonomy" id="2708301"/>
    <lineage>
        <taxon>Bacteria</taxon>
        <taxon>Pseudomonadati</taxon>
        <taxon>Pseudomonadota</taxon>
        <taxon>Gammaproteobacteria</taxon>
        <taxon>Cellvibrionales</taxon>
        <taxon>Halieaceae</taxon>
        <taxon>Kineobactrum</taxon>
    </lineage>
</organism>
<name>A0A6C0U2I0_9GAMM</name>
<dbReference type="InterPro" id="IPR029033">
    <property type="entry name" value="His_PPase_superfam"/>
</dbReference>
<dbReference type="SMART" id="SM00855">
    <property type="entry name" value="PGAM"/>
    <property type="match status" value="1"/>
</dbReference>
<reference evidence="1 2" key="1">
    <citation type="submission" date="2020-02" db="EMBL/GenBank/DDBJ databases">
        <title>Genome sequencing for Kineobactrum sp. M2.</title>
        <authorList>
            <person name="Park S.-J."/>
        </authorList>
    </citation>
    <scope>NUCLEOTIDE SEQUENCE [LARGE SCALE GENOMIC DNA]</scope>
    <source>
        <strain evidence="1 2">M2</strain>
    </source>
</reference>
<protein>
    <submittedName>
        <fullName evidence="1">Phosphoglycerate mutase</fullName>
    </submittedName>
</protein>
<dbReference type="PANTHER" id="PTHR47623:SF1">
    <property type="entry name" value="OS09G0287300 PROTEIN"/>
    <property type="match status" value="1"/>
</dbReference>
<dbReference type="InterPro" id="IPR013078">
    <property type="entry name" value="His_Pase_superF_clade-1"/>
</dbReference>
<proteinExistence type="predicted"/>
<dbReference type="SUPFAM" id="SSF53254">
    <property type="entry name" value="Phosphoglycerate mutase-like"/>
    <property type="match status" value="1"/>
</dbReference>
<dbReference type="AlphaFoldDB" id="A0A6C0U2I0"/>
<sequence>MKTLHLLRHAKSDWNDAPLADRERSLNARGRRDAPAMGQALAGLLLAPQPILLSPARRARQTLEGLCEGWPALASLPHRTVERLYTFDSEDLLGWLQQQPDSEQTLFIIGHNPGLTDLANKLVPDLSLANLPTAGYLQLQLPIDRWQALSGCAGRLTQQLFPKQLPRD</sequence>
<gene>
    <name evidence="1" type="ORF">G3T16_11950</name>
</gene>
<evidence type="ECO:0000313" key="2">
    <source>
        <dbReference type="Proteomes" id="UP000477680"/>
    </source>
</evidence>
<dbReference type="EMBL" id="CP048711">
    <property type="protein sequence ID" value="QIB66023.1"/>
    <property type="molecule type" value="Genomic_DNA"/>
</dbReference>
<dbReference type="Proteomes" id="UP000477680">
    <property type="component" value="Chromosome"/>
</dbReference>
<dbReference type="Gene3D" id="3.40.50.1240">
    <property type="entry name" value="Phosphoglycerate mutase-like"/>
    <property type="match status" value="1"/>
</dbReference>
<dbReference type="KEGG" id="kim:G3T16_11950"/>
<keyword evidence="2" id="KW-1185">Reference proteome</keyword>
<dbReference type="Pfam" id="PF00300">
    <property type="entry name" value="His_Phos_1"/>
    <property type="match status" value="1"/>
</dbReference>
<dbReference type="PANTHER" id="PTHR47623">
    <property type="entry name" value="OS09G0287300 PROTEIN"/>
    <property type="match status" value="1"/>
</dbReference>
<dbReference type="RefSeq" id="WP_163495460.1">
    <property type="nucleotide sequence ID" value="NZ_CP048711.1"/>
</dbReference>
<dbReference type="CDD" id="cd07067">
    <property type="entry name" value="HP_PGM_like"/>
    <property type="match status" value="1"/>
</dbReference>
<evidence type="ECO:0000313" key="1">
    <source>
        <dbReference type="EMBL" id="QIB66023.1"/>
    </source>
</evidence>